<dbReference type="InterPro" id="IPR032867">
    <property type="entry name" value="DYW_dom"/>
</dbReference>
<dbReference type="PANTHER" id="PTHR47926:SF512">
    <property type="entry name" value="REPEAT (PPR) SUPERFAMILY PROTEIN, PUTATIVE-RELATED"/>
    <property type="match status" value="1"/>
</dbReference>
<dbReference type="GO" id="GO:0008270">
    <property type="term" value="F:zinc ion binding"/>
    <property type="evidence" value="ECO:0007669"/>
    <property type="project" value="InterPro"/>
</dbReference>
<evidence type="ECO:0000313" key="4">
    <source>
        <dbReference type="Proteomes" id="UP001497516"/>
    </source>
</evidence>
<accession>A0AAV2FKZ7</accession>
<dbReference type="GO" id="GO:0003723">
    <property type="term" value="F:RNA binding"/>
    <property type="evidence" value="ECO:0007669"/>
    <property type="project" value="InterPro"/>
</dbReference>
<name>A0AAV2FKZ7_9ROSI</name>
<dbReference type="InterPro" id="IPR046960">
    <property type="entry name" value="PPR_At4g14850-like_plant"/>
</dbReference>
<dbReference type="PANTHER" id="PTHR47926">
    <property type="entry name" value="PENTATRICOPEPTIDE REPEAT-CONTAINING PROTEIN"/>
    <property type="match status" value="1"/>
</dbReference>
<dbReference type="Pfam" id="PF14432">
    <property type="entry name" value="DYW_deaminase"/>
    <property type="match status" value="1"/>
</dbReference>
<dbReference type="GO" id="GO:0009451">
    <property type="term" value="P:RNA modification"/>
    <property type="evidence" value="ECO:0007669"/>
    <property type="project" value="InterPro"/>
</dbReference>
<evidence type="ECO:0000313" key="3">
    <source>
        <dbReference type="EMBL" id="CAL1398413.1"/>
    </source>
</evidence>
<dbReference type="Proteomes" id="UP001497516">
    <property type="component" value="Chromosome 6"/>
</dbReference>
<reference evidence="3 4" key="1">
    <citation type="submission" date="2024-04" db="EMBL/GenBank/DDBJ databases">
        <authorList>
            <person name="Fracassetti M."/>
        </authorList>
    </citation>
    <scope>NUCLEOTIDE SEQUENCE [LARGE SCALE GENOMIC DNA]</scope>
</reference>
<dbReference type="AlphaFoldDB" id="A0AAV2FKZ7"/>
<comment type="similarity">
    <text evidence="1">Belongs to the PPR family. PCMP-H subfamily.</text>
</comment>
<organism evidence="3 4">
    <name type="scientific">Linum trigynum</name>
    <dbReference type="NCBI Taxonomy" id="586398"/>
    <lineage>
        <taxon>Eukaryota</taxon>
        <taxon>Viridiplantae</taxon>
        <taxon>Streptophyta</taxon>
        <taxon>Embryophyta</taxon>
        <taxon>Tracheophyta</taxon>
        <taxon>Spermatophyta</taxon>
        <taxon>Magnoliopsida</taxon>
        <taxon>eudicotyledons</taxon>
        <taxon>Gunneridae</taxon>
        <taxon>Pentapetalae</taxon>
        <taxon>rosids</taxon>
        <taxon>fabids</taxon>
        <taxon>Malpighiales</taxon>
        <taxon>Linaceae</taxon>
        <taxon>Linum</taxon>
    </lineage>
</organism>
<feature type="domain" description="DYW" evidence="2">
    <location>
        <begin position="107"/>
        <end position="198"/>
    </location>
</feature>
<protein>
    <recommendedName>
        <fullName evidence="2">DYW domain-containing protein</fullName>
    </recommendedName>
</protein>
<dbReference type="EMBL" id="OZ034819">
    <property type="protein sequence ID" value="CAL1398413.1"/>
    <property type="molecule type" value="Genomic_DNA"/>
</dbReference>
<evidence type="ECO:0000259" key="2">
    <source>
        <dbReference type="Pfam" id="PF14432"/>
    </source>
</evidence>
<dbReference type="InterPro" id="IPR046848">
    <property type="entry name" value="E_motif"/>
</dbReference>
<keyword evidence="4" id="KW-1185">Reference proteome</keyword>
<gene>
    <name evidence="3" type="ORF">LTRI10_LOCUS38647</name>
</gene>
<evidence type="ECO:0000256" key="1">
    <source>
        <dbReference type="ARBA" id="ARBA00006643"/>
    </source>
</evidence>
<sequence length="199" mass="22760">MESSTRQLHVNTAVGRRVAKRILAVEPLDPSTFVLVSNLYSASGRWHCSEATRQEMREKGMRKQPCQSWIIHDNEIHSFQVRDVSHLQSMNIYRGLEVLLLECMRSGYEPGTSFVLHEVEDHQKKDLLFCHSAKLTATYGLLMTSLVQVIRIVKNVHVCGDCHSFLKHVSAVSEREISLRDGSGFHFFSDGQYSCRDYC</sequence>
<proteinExistence type="inferred from homology"/>
<dbReference type="Pfam" id="PF20431">
    <property type="entry name" value="E_motif"/>
    <property type="match status" value="1"/>
</dbReference>